<evidence type="ECO:0000256" key="4">
    <source>
        <dbReference type="ARBA" id="ARBA00023136"/>
    </source>
</evidence>
<feature type="transmembrane region" description="Helical" evidence="6">
    <location>
        <begin position="399"/>
        <end position="416"/>
    </location>
</feature>
<keyword evidence="4 6" id="KW-0472">Membrane</keyword>
<evidence type="ECO:0000259" key="7">
    <source>
        <dbReference type="Pfam" id="PF01490"/>
    </source>
</evidence>
<keyword evidence="2 6" id="KW-0812">Transmembrane</keyword>
<evidence type="ECO:0000256" key="2">
    <source>
        <dbReference type="ARBA" id="ARBA00022692"/>
    </source>
</evidence>
<feature type="transmembrane region" description="Helical" evidence="6">
    <location>
        <begin position="374"/>
        <end position="393"/>
    </location>
</feature>
<keyword evidence="9" id="KW-1185">Reference proteome</keyword>
<feature type="region of interest" description="Disordered" evidence="5">
    <location>
        <begin position="1"/>
        <end position="62"/>
    </location>
</feature>
<dbReference type="Pfam" id="PF01490">
    <property type="entry name" value="Aa_trans"/>
    <property type="match status" value="1"/>
</dbReference>
<feature type="transmembrane region" description="Helical" evidence="6">
    <location>
        <begin position="98"/>
        <end position="120"/>
    </location>
</feature>
<dbReference type="InterPro" id="IPR013057">
    <property type="entry name" value="AA_transpt_TM"/>
</dbReference>
<feature type="transmembrane region" description="Helical" evidence="6">
    <location>
        <begin position="338"/>
        <end position="362"/>
    </location>
</feature>
<feature type="transmembrane region" description="Helical" evidence="6">
    <location>
        <begin position="233"/>
        <end position="250"/>
    </location>
</feature>
<comment type="caution">
    <text evidence="8">The sequence shown here is derived from an EMBL/GenBank/DDBJ whole genome shotgun (WGS) entry which is preliminary data.</text>
</comment>
<evidence type="ECO:0000256" key="3">
    <source>
        <dbReference type="ARBA" id="ARBA00022989"/>
    </source>
</evidence>
<dbReference type="EMBL" id="BRYB01003160">
    <property type="protein sequence ID" value="GMI31690.1"/>
    <property type="molecule type" value="Genomic_DNA"/>
</dbReference>
<protein>
    <recommendedName>
        <fullName evidence="7">Amino acid transporter transmembrane domain-containing protein</fullName>
    </recommendedName>
</protein>
<feature type="compositionally biased region" description="Polar residues" evidence="5">
    <location>
        <begin position="13"/>
        <end position="24"/>
    </location>
</feature>
<evidence type="ECO:0000313" key="8">
    <source>
        <dbReference type="EMBL" id="GMI31690.1"/>
    </source>
</evidence>
<dbReference type="PANTHER" id="PTHR22950">
    <property type="entry name" value="AMINO ACID TRANSPORTER"/>
    <property type="match status" value="1"/>
</dbReference>
<feature type="compositionally biased region" description="Low complexity" evidence="5">
    <location>
        <begin position="29"/>
        <end position="44"/>
    </location>
</feature>
<evidence type="ECO:0000313" key="9">
    <source>
        <dbReference type="Proteomes" id="UP001165060"/>
    </source>
</evidence>
<evidence type="ECO:0000256" key="5">
    <source>
        <dbReference type="SAM" id="MobiDB-lite"/>
    </source>
</evidence>
<evidence type="ECO:0000256" key="1">
    <source>
        <dbReference type="ARBA" id="ARBA00004141"/>
    </source>
</evidence>
<feature type="compositionally biased region" description="Polar residues" evidence="5">
    <location>
        <begin position="52"/>
        <end position="62"/>
    </location>
</feature>
<name>A0ABQ6MSV2_9STRA</name>
<evidence type="ECO:0000256" key="6">
    <source>
        <dbReference type="SAM" id="Phobius"/>
    </source>
</evidence>
<proteinExistence type="predicted"/>
<feature type="transmembrane region" description="Helical" evidence="6">
    <location>
        <begin position="203"/>
        <end position="221"/>
    </location>
</feature>
<feature type="transmembrane region" description="Helical" evidence="6">
    <location>
        <begin position="300"/>
        <end position="318"/>
    </location>
</feature>
<accession>A0ABQ6MSV2</accession>
<keyword evidence="3 6" id="KW-1133">Transmembrane helix</keyword>
<feature type="domain" description="Amino acid transporter transmembrane" evidence="7">
    <location>
        <begin position="63"/>
        <end position="453"/>
    </location>
</feature>
<reference evidence="8 9" key="1">
    <citation type="journal article" date="2023" name="Commun. Biol.">
        <title>Genome analysis of Parmales, the sister group of diatoms, reveals the evolutionary specialization of diatoms from phago-mixotrophs to photoautotrophs.</title>
        <authorList>
            <person name="Ban H."/>
            <person name="Sato S."/>
            <person name="Yoshikawa S."/>
            <person name="Yamada K."/>
            <person name="Nakamura Y."/>
            <person name="Ichinomiya M."/>
            <person name="Sato N."/>
            <person name="Blanc-Mathieu R."/>
            <person name="Endo H."/>
            <person name="Kuwata A."/>
            <person name="Ogata H."/>
        </authorList>
    </citation>
    <scope>NUCLEOTIDE SEQUENCE [LARGE SCALE GENOMIC DNA]</scope>
</reference>
<gene>
    <name evidence="8" type="ORF">TeGR_g3143</name>
</gene>
<feature type="transmembrane region" description="Helical" evidence="6">
    <location>
        <begin position="437"/>
        <end position="458"/>
    </location>
</feature>
<sequence length="465" mass="49331">MDPVDTSQDEDLPTSTQDTSSSSLADPATSDQTSLLDQTLTSSSCPKKSEALPTTSNTTPESLSTPSAALLIFAECVGTGILALPYFCFVLPRGFGIFYLLLNYLVNVYCASLLCTAASLTEARLNLPHPVRDLVALADKVHSGNMPLPLSPLPSSSASPPPPSSLLPRLCRFFFCTNLFLLLGTYLLTMAKGLATSFSSPPSIVFNVICIFSLMALTASLSKMSQLGRSPTYISIATVFVVLVVCLLAPHEKTSDAPDIPQLVLIPSSFSGITFAMGSQKLLLNVRSEMADTSTSFKSVVWALSAYSSLYVLVVLLAPPTPPPLLMDAVTSPAGKVVAGIALVVHIAVSFTINSQALTSLVRDISGYAGRWGYLSLCMCAVVFCVTLAIPFFADLTSLIGSLTMVPLTILLPMALHRNVTGWLEWSAKEKNFGYCVFSLSVVAMVAGVATTVAKIGLDWQAKVA</sequence>
<comment type="subcellular location">
    <subcellularLocation>
        <location evidence="1">Membrane</location>
        <topology evidence="1">Multi-pass membrane protein</topology>
    </subcellularLocation>
</comment>
<feature type="transmembrane region" description="Helical" evidence="6">
    <location>
        <begin position="68"/>
        <end position="92"/>
    </location>
</feature>
<feature type="transmembrane region" description="Helical" evidence="6">
    <location>
        <begin position="170"/>
        <end position="191"/>
    </location>
</feature>
<organism evidence="8 9">
    <name type="scientific">Tetraparma gracilis</name>
    <dbReference type="NCBI Taxonomy" id="2962635"/>
    <lineage>
        <taxon>Eukaryota</taxon>
        <taxon>Sar</taxon>
        <taxon>Stramenopiles</taxon>
        <taxon>Ochrophyta</taxon>
        <taxon>Bolidophyceae</taxon>
        <taxon>Parmales</taxon>
        <taxon>Triparmaceae</taxon>
        <taxon>Tetraparma</taxon>
    </lineage>
</organism>
<dbReference type="Proteomes" id="UP001165060">
    <property type="component" value="Unassembled WGS sequence"/>
</dbReference>